<dbReference type="RefSeq" id="WP_094155114.1">
    <property type="nucleotide sequence ID" value="NZ_CP020028.1"/>
</dbReference>
<name>A0A222WN43_9BACL</name>
<keyword evidence="1" id="KW-0812">Transmembrane</keyword>
<gene>
    <name evidence="2" type="ORF">B4V02_13060</name>
</gene>
<feature type="transmembrane region" description="Helical" evidence="1">
    <location>
        <begin position="36"/>
        <end position="64"/>
    </location>
</feature>
<proteinExistence type="predicted"/>
<organism evidence="2 3">
    <name type="scientific">Paenibacillus kribbensis</name>
    <dbReference type="NCBI Taxonomy" id="172713"/>
    <lineage>
        <taxon>Bacteria</taxon>
        <taxon>Bacillati</taxon>
        <taxon>Bacillota</taxon>
        <taxon>Bacilli</taxon>
        <taxon>Bacillales</taxon>
        <taxon>Paenibacillaceae</taxon>
        <taxon>Paenibacillus</taxon>
    </lineage>
</organism>
<accession>A0A222WN43</accession>
<dbReference type="STRING" id="172713.GCA_001705305_04772"/>
<keyword evidence="3" id="KW-1185">Reference proteome</keyword>
<reference evidence="2 3" key="1">
    <citation type="submission" date="2017-03" db="EMBL/GenBank/DDBJ databases">
        <title>Complete genome sequence of Paenibacillus Kribbensis producing bioflocculants.</title>
        <authorList>
            <person name="Lee H.-G."/>
            <person name="Oh H.-M."/>
        </authorList>
    </citation>
    <scope>NUCLEOTIDE SEQUENCE [LARGE SCALE GENOMIC DNA]</scope>
    <source>
        <strain evidence="2 3">AM49</strain>
    </source>
</reference>
<sequence>MRWYFFCVVTISVLLITRFEWPKLKAKPVKEKAVFVSLLLLVWILSMLDLPNTPGPTTVLLFIFKPFRGLTEP</sequence>
<dbReference type="AlphaFoldDB" id="A0A222WN43"/>
<dbReference type="Proteomes" id="UP000214666">
    <property type="component" value="Chromosome"/>
</dbReference>
<keyword evidence="1" id="KW-0472">Membrane</keyword>
<evidence type="ECO:0000313" key="2">
    <source>
        <dbReference type="EMBL" id="ASR47536.1"/>
    </source>
</evidence>
<evidence type="ECO:0000313" key="3">
    <source>
        <dbReference type="Proteomes" id="UP000214666"/>
    </source>
</evidence>
<dbReference type="KEGG" id="pkb:B4V02_13060"/>
<protein>
    <submittedName>
        <fullName evidence="2">Uncharacterized protein</fullName>
    </submittedName>
</protein>
<keyword evidence="1" id="KW-1133">Transmembrane helix</keyword>
<evidence type="ECO:0000256" key="1">
    <source>
        <dbReference type="SAM" id="Phobius"/>
    </source>
</evidence>
<dbReference type="EMBL" id="CP020028">
    <property type="protein sequence ID" value="ASR47536.1"/>
    <property type="molecule type" value="Genomic_DNA"/>
</dbReference>